<protein>
    <submittedName>
        <fullName evidence="3">Protein LTV1</fullName>
    </submittedName>
</protein>
<reference evidence="3 4" key="1">
    <citation type="journal article" date="2013" name="MBio">
        <title>Genome sequencing of the plant pathogen Taphrina deformans, the causal agent of peach leaf curl.</title>
        <authorList>
            <person name="Cisse O.H."/>
            <person name="Almeida J.M.G.C.F."/>
            <person name="Fonseca A."/>
            <person name="Kumar A.A."/>
            <person name="Salojaervi J."/>
            <person name="Overmyer K."/>
            <person name="Hauser P.M."/>
            <person name="Pagni M."/>
        </authorList>
    </citation>
    <scope>NUCLEOTIDE SEQUENCE [LARGE SCALE GENOMIC DNA]</scope>
    <source>
        <strain evidence="4">PYCC 5710 / ATCC 11124 / CBS 356.35 / IMI 108563 / JCM 9778 / NBRC 8474</strain>
    </source>
</reference>
<comment type="similarity">
    <text evidence="1">Belongs to the LTV1 family.</text>
</comment>
<dbReference type="PANTHER" id="PTHR21531:SF0">
    <property type="entry name" value="PROTEIN LTV1 HOMOLOG"/>
    <property type="match status" value="1"/>
</dbReference>
<name>R4X8W8_TAPDE</name>
<dbReference type="InterPro" id="IPR007307">
    <property type="entry name" value="Ltv1"/>
</dbReference>
<feature type="compositionally biased region" description="Acidic residues" evidence="2">
    <location>
        <begin position="170"/>
        <end position="187"/>
    </location>
</feature>
<dbReference type="GO" id="GO:0005829">
    <property type="term" value="C:cytosol"/>
    <property type="evidence" value="ECO:0007669"/>
    <property type="project" value="TreeGrafter"/>
</dbReference>
<feature type="compositionally biased region" description="Basic and acidic residues" evidence="2">
    <location>
        <begin position="129"/>
        <end position="143"/>
    </location>
</feature>
<dbReference type="GO" id="GO:0005634">
    <property type="term" value="C:nucleus"/>
    <property type="evidence" value="ECO:0007669"/>
    <property type="project" value="TreeGrafter"/>
</dbReference>
<evidence type="ECO:0000256" key="2">
    <source>
        <dbReference type="SAM" id="MobiDB-lite"/>
    </source>
</evidence>
<evidence type="ECO:0000313" key="3">
    <source>
        <dbReference type="EMBL" id="CCG81875.1"/>
    </source>
</evidence>
<feature type="compositionally biased region" description="Acidic residues" evidence="2">
    <location>
        <begin position="309"/>
        <end position="320"/>
    </location>
</feature>
<sequence length="378" mass="42294">MGKRQFVNKKNATTFQLVHRSQRDPEIHNDEATQRVFVPIQTISKSGEGGSEARAHNDRKTVQTRRELEQEFEGKARENEGEAAEYGVYYDDTGYDYMQHLRPTGNLGAVMLENPASVKEGKKKAAFELPDDVRPSTNERPKNYQDQQAIQDSIAGFKPDLDPRIREVMEALENEEEAPEDDSEDWFQELTKDGVLEEGEDDVENGVWGDEEDDGWDSDDTAKAAPTNSSRAKKSEWEQEFSKFKKAGAGAIDEEGSIVSTAFTAASTGRIRHGNGSIGTGFSMSSSALYRTEGLTLLDDRFDKVEREYDIEEEDEDEPQYDPSAPMRGDFDSIMDDFLGEYANMGNKGATKRSRNPYTLDDARIALGNTKISSTSKA</sequence>
<dbReference type="Proteomes" id="UP000013776">
    <property type="component" value="Unassembled WGS sequence"/>
</dbReference>
<dbReference type="VEuPathDB" id="FungiDB:TAPDE_001752"/>
<feature type="region of interest" description="Disordered" evidence="2">
    <location>
        <begin position="309"/>
        <end position="329"/>
    </location>
</feature>
<dbReference type="EMBL" id="CAHR02000061">
    <property type="protein sequence ID" value="CCG81875.1"/>
    <property type="molecule type" value="Genomic_DNA"/>
</dbReference>
<dbReference type="STRING" id="1097556.R4X8W8"/>
<feature type="compositionally biased region" description="Acidic residues" evidence="2">
    <location>
        <begin position="196"/>
        <end position="219"/>
    </location>
</feature>
<dbReference type="AlphaFoldDB" id="R4X8W8"/>
<dbReference type="PANTHER" id="PTHR21531">
    <property type="entry name" value="LOW-TEMPERATURE VIABILITY PROTEIN LTV1-RELATED"/>
    <property type="match status" value="1"/>
</dbReference>
<dbReference type="OrthoDB" id="5852896at2759"/>
<evidence type="ECO:0000256" key="1">
    <source>
        <dbReference type="ARBA" id="ARBA00009078"/>
    </source>
</evidence>
<keyword evidence="4" id="KW-1185">Reference proteome</keyword>
<dbReference type="GO" id="GO:0042274">
    <property type="term" value="P:ribosomal small subunit biogenesis"/>
    <property type="evidence" value="ECO:0007669"/>
    <property type="project" value="InterPro"/>
</dbReference>
<dbReference type="GO" id="GO:0030688">
    <property type="term" value="C:preribosome, small subunit precursor"/>
    <property type="evidence" value="ECO:0007669"/>
    <property type="project" value="TreeGrafter"/>
</dbReference>
<dbReference type="eggNOG" id="KOG2637">
    <property type="taxonomic scope" value="Eukaryota"/>
</dbReference>
<feature type="region of interest" description="Disordered" evidence="2">
    <location>
        <begin position="42"/>
        <end position="82"/>
    </location>
</feature>
<dbReference type="GO" id="GO:0000056">
    <property type="term" value="P:ribosomal small subunit export from nucleus"/>
    <property type="evidence" value="ECO:0007669"/>
    <property type="project" value="TreeGrafter"/>
</dbReference>
<feature type="region of interest" description="Disordered" evidence="2">
    <location>
        <begin position="129"/>
        <end position="237"/>
    </location>
</feature>
<proteinExistence type="inferred from homology"/>
<feature type="compositionally biased region" description="Basic and acidic residues" evidence="2">
    <location>
        <begin position="159"/>
        <end position="169"/>
    </location>
</feature>
<feature type="compositionally biased region" description="Basic and acidic residues" evidence="2">
    <location>
        <begin position="51"/>
        <end position="80"/>
    </location>
</feature>
<organism evidence="3 4">
    <name type="scientific">Taphrina deformans (strain PYCC 5710 / ATCC 11124 / CBS 356.35 / IMI 108563 / JCM 9778 / NBRC 8474)</name>
    <name type="common">Peach leaf curl fungus</name>
    <name type="synonym">Lalaria deformans</name>
    <dbReference type="NCBI Taxonomy" id="1097556"/>
    <lineage>
        <taxon>Eukaryota</taxon>
        <taxon>Fungi</taxon>
        <taxon>Dikarya</taxon>
        <taxon>Ascomycota</taxon>
        <taxon>Taphrinomycotina</taxon>
        <taxon>Taphrinomycetes</taxon>
        <taxon>Taphrinales</taxon>
        <taxon>Taphrinaceae</taxon>
        <taxon>Taphrina</taxon>
    </lineage>
</organism>
<dbReference type="Pfam" id="PF04180">
    <property type="entry name" value="LTV"/>
    <property type="match status" value="1"/>
</dbReference>
<evidence type="ECO:0000313" key="4">
    <source>
        <dbReference type="Proteomes" id="UP000013776"/>
    </source>
</evidence>
<comment type="caution">
    <text evidence="3">The sequence shown here is derived from an EMBL/GenBank/DDBJ whole genome shotgun (WGS) entry which is preliminary data.</text>
</comment>
<accession>R4X8W8</accession>
<gene>
    <name evidence="3" type="ORF">TAPDE_001752</name>
</gene>